<sequence length="410" mass="48420">MHNDFINECINIINRRISVGMATDSPRTKYEITKLNIKQFLFSLPHFKDVISPKIAFSLSDSLNNWLCSLPCYYKLYNTIDKDSKEIIIFVFKIHCTHQDMLASMAEYFSKSEEIQHYDAKCISCLILRSIGFYTKSANKYDWDKNKPKNIIFKYFPKNLKLKFIILFLNINSNSQNNIIDQIILLFKIYDFEILKCVLIIGNIFYKYEEQIRFFYNFTIYEFLYCCFKILDIKIYFNSGFDLRNKMGLSLDYIFKNYFGIFYKIFVKQTINKNKIYLGVIMTIANSDLFDKNKHDELEDNNIESIGTSSNNISINTDNSLSNDNRMILCDNKERIELYDNKPRDDKVYLYDVTDEGVKLPFSVTLSPTPKYTDIEEGACVYSPLSRRIGKTIEEKKKYNASRKLNFEEL</sequence>
<dbReference type="EMBL" id="SBIQ01000054">
    <property type="protein sequence ID" value="KAF7683763.1"/>
    <property type="molecule type" value="Genomic_DNA"/>
</dbReference>
<accession>A0ABQ7HZX1</accession>
<proteinExistence type="predicted"/>
<reference evidence="1 2" key="1">
    <citation type="submission" date="2019-01" db="EMBL/GenBank/DDBJ databases">
        <title>Genomes sequencing and comparative genomics of infectious freshwater microsporidia, Cucumispora dikerogammari and Thelohania contejeani.</title>
        <authorList>
            <person name="Cormier A."/>
            <person name="Giraud I."/>
            <person name="Wattier R."/>
            <person name="Teixeira M."/>
            <person name="Grandjean F."/>
            <person name="Rigaud T."/>
            <person name="Cordaux R."/>
        </authorList>
    </citation>
    <scope>NUCLEOTIDE SEQUENCE [LARGE SCALE GENOMIC DNA]</scope>
    <source>
        <strain evidence="1">T1</strain>
        <tissue evidence="1">Spores</tissue>
    </source>
</reference>
<evidence type="ECO:0000313" key="2">
    <source>
        <dbReference type="Proteomes" id="UP001516464"/>
    </source>
</evidence>
<protein>
    <submittedName>
        <fullName evidence="1">Uncharacterized protein</fullName>
    </submittedName>
</protein>
<comment type="caution">
    <text evidence="1">The sequence shown here is derived from an EMBL/GenBank/DDBJ whole genome shotgun (WGS) entry which is preliminary data.</text>
</comment>
<dbReference type="Proteomes" id="UP001516464">
    <property type="component" value="Unassembled WGS sequence"/>
</dbReference>
<evidence type="ECO:0000313" key="1">
    <source>
        <dbReference type="EMBL" id="KAF7683763.1"/>
    </source>
</evidence>
<organism evidence="1 2">
    <name type="scientific">Astathelohania contejeani</name>
    <dbReference type="NCBI Taxonomy" id="164912"/>
    <lineage>
        <taxon>Eukaryota</taxon>
        <taxon>Fungi</taxon>
        <taxon>Fungi incertae sedis</taxon>
        <taxon>Microsporidia</taxon>
        <taxon>Astathelohaniidae</taxon>
        <taxon>Astathelohania</taxon>
    </lineage>
</organism>
<keyword evidence="2" id="KW-1185">Reference proteome</keyword>
<name>A0ABQ7HZX1_9MICR</name>
<gene>
    <name evidence="1" type="ORF">TCON_1035</name>
</gene>